<name>A0A835SW38_CHLIN</name>
<dbReference type="InterPro" id="IPR038862">
    <property type="entry name" value="MPH2"/>
</dbReference>
<dbReference type="PANTHER" id="PTHR35742">
    <property type="entry name" value="THYLAKOID LUMENAL 16.5 KDA PROTEIN, CHLOROPLASTIC"/>
    <property type="match status" value="1"/>
</dbReference>
<protein>
    <recommendedName>
        <fullName evidence="1">Maintenance of Photosystem II under High light 2 C-terminal domain-containing protein</fullName>
    </recommendedName>
</protein>
<organism evidence="2 3">
    <name type="scientific">Chlamydomonas incerta</name>
    <dbReference type="NCBI Taxonomy" id="51695"/>
    <lineage>
        <taxon>Eukaryota</taxon>
        <taxon>Viridiplantae</taxon>
        <taxon>Chlorophyta</taxon>
        <taxon>core chlorophytes</taxon>
        <taxon>Chlorophyceae</taxon>
        <taxon>CS clade</taxon>
        <taxon>Chlamydomonadales</taxon>
        <taxon>Chlamydomonadaceae</taxon>
        <taxon>Chlamydomonas</taxon>
    </lineage>
</organism>
<dbReference type="InterPro" id="IPR049072">
    <property type="entry name" value="MPH2_C"/>
</dbReference>
<sequence length="197" mass="20549">MALMMQKVAAAPVSRRGLKVVAQATPNAASRRAILGVVLLPALVYAPKALALIPDEEDEDLVEKAKANRRARLAQQRGVTRDFMASENLTDRRLEQELVPVQKAVYKLAKSGSQLESGDLKGAASTLAESWVGDFSTVASTVSGSTTAGKLVEGIKSVQAAAAKGDAAGSKRAYVSLVSDLQSWADAAGLATSLKGL</sequence>
<dbReference type="Pfam" id="PF20675">
    <property type="entry name" value="MPH2"/>
    <property type="match status" value="1"/>
</dbReference>
<accession>A0A835SW38</accession>
<dbReference type="GO" id="GO:0010206">
    <property type="term" value="P:photosystem II repair"/>
    <property type="evidence" value="ECO:0007669"/>
    <property type="project" value="InterPro"/>
</dbReference>
<dbReference type="AlphaFoldDB" id="A0A835SW38"/>
<dbReference type="OrthoDB" id="1924976at2759"/>
<gene>
    <name evidence="2" type="ORF">HXX76_011087</name>
</gene>
<proteinExistence type="predicted"/>
<feature type="domain" description="Maintenance of Photosystem II under High light 2 C-terminal" evidence="1">
    <location>
        <begin position="100"/>
        <end position="197"/>
    </location>
</feature>
<reference evidence="2" key="1">
    <citation type="journal article" date="2020" name="bioRxiv">
        <title>Comparative genomics of Chlamydomonas.</title>
        <authorList>
            <person name="Craig R.J."/>
            <person name="Hasan A.R."/>
            <person name="Ness R.W."/>
            <person name="Keightley P.D."/>
        </authorList>
    </citation>
    <scope>NUCLEOTIDE SEQUENCE</scope>
    <source>
        <strain evidence="2">SAG 7.73</strain>
    </source>
</reference>
<comment type="caution">
    <text evidence="2">The sequence shown here is derived from an EMBL/GenBank/DDBJ whole genome shotgun (WGS) entry which is preliminary data.</text>
</comment>
<keyword evidence="3" id="KW-1185">Reference proteome</keyword>
<dbReference type="PANTHER" id="PTHR35742:SF1">
    <property type="entry name" value="THYLAKOID LUMENAL 16.5 KDA PROTEIN, CHLOROPLASTIC"/>
    <property type="match status" value="1"/>
</dbReference>
<evidence type="ECO:0000313" key="2">
    <source>
        <dbReference type="EMBL" id="KAG2429319.1"/>
    </source>
</evidence>
<dbReference type="EMBL" id="JAEHOC010000031">
    <property type="protein sequence ID" value="KAG2429319.1"/>
    <property type="molecule type" value="Genomic_DNA"/>
</dbReference>
<dbReference type="Proteomes" id="UP000650467">
    <property type="component" value="Unassembled WGS sequence"/>
</dbReference>
<evidence type="ECO:0000313" key="3">
    <source>
        <dbReference type="Proteomes" id="UP000650467"/>
    </source>
</evidence>
<evidence type="ECO:0000259" key="1">
    <source>
        <dbReference type="Pfam" id="PF20675"/>
    </source>
</evidence>